<evidence type="ECO:0000313" key="1">
    <source>
        <dbReference type="EMBL" id="EXK43095.1"/>
    </source>
</evidence>
<dbReference type="VEuPathDB" id="FungiDB:FOMG_05769"/>
<organism evidence="1">
    <name type="scientific">Fusarium oxysporum f. sp. melonis 26406</name>
    <dbReference type="NCBI Taxonomy" id="1089452"/>
    <lineage>
        <taxon>Eukaryota</taxon>
        <taxon>Fungi</taxon>
        <taxon>Dikarya</taxon>
        <taxon>Ascomycota</taxon>
        <taxon>Pezizomycotina</taxon>
        <taxon>Sordariomycetes</taxon>
        <taxon>Hypocreomycetidae</taxon>
        <taxon>Hypocreales</taxon>
        <taxon>Nectriaceae</taxon>
        <taxon>Fusarium</taxon>
        <taxon>Fusarium oxysporum species complex</taxon>
    </lineage>
</organism>
<accession>X0AHC7</accession>
<dbReference type="SUPFAM" id="SSF52540">
    <property type="entry name" value="P-loop containing nucleoside triphosphate hydrolases"/>
    <property type="match status" value="1"/>
</dbReference>
<gene>
    <name evidence="1" type="ORF">FOMG_05769</name>
</gene>
<name>X0AHC7_FUSOX</name>
<dbReference type="HOGENOM" id="CLU_038709_0_0_1"/>
<sequence>MRPIEVSVVQTLSTGTPQHFSQDYKGSKAAEQKNEGQRRVLVLSCRAPGRSTHASELSRPVSRTILQAIGDPTKVIFVRPGSFSALKTELESHPKGYSTAIHLDMLLVHKRPRKPDPEVPRIYFQFVNQNKSEVIEEDLKAVDKVAALLLLHGVQDVVIVPCPHARSAVETAATVLLSGGIQTVVTSAYHITENGIEAFVGSLYTGYIHQKLPLEEAARTARQCLRGSEVDERMPICDFVALTYVKPEWLPSISLDIDYKSLKQEQSYPNTLQGREHGIVHIESILLLGKPLPLFIHGMSDIGKTALLNHLCSWWKASGMIEDAIHIHLSLSEPFNKDNMIQQLQRHFVPNSTLDSEDTGSLYEHFESHKCLIMIDDLDSANFNRQQGQFMNLTSKLSKSGALVILASRKRE</sequence>
<dbReference type="Proteomes" id="UP000030703">
    <property type="component" value="Unassembled WGS sequence"/>
</dbReference>
<proteinExistence type="predicted"/>
<dbReference type="OrthoDB" id="5301473at2759"/>
<dbReference type="Gene3D" id="3.40.50.300">
    <property type="entry name" value="P-loop containing nucleotide triphosphate hydrolases"/>
    <property type="match status" value="1"/>
</dbReference>
<dbReference type="AlphaFoldDB" id="X0AHC7"/>
<evidence type="ECO:0008006" key="2">
    <source>
        <dbReference type="Google" id="ProtNLM"/>
    </source>
</evidence>
<dbReference type="InterPro" id="IPR027417">
    <property type="entry name" value="P-loop_NTPase"/>
</dbReference>
<reference evidence="1" key="2">
    <citation type="submission" date="2012-05" db="EMBL/GenBank/DDBJ databases">
        <title>Annotation of the Genome Sequence of Fusarium oxysporum f. sp. melonis 26406.</title>
        <authorList>
            <consortium name="The Broad Institute Genomics Platform"/>
            <person name="Ma L.-J."/>
            <person name="Corby-Kistler H."/>
            <person name="Broz K."/>
            <person name="Gale L.R."/>
            <person name="Jonkers W."/>
            <person name="O'Donnell K."/>
            <person name="Ploetz R."/>
            <person name="Steinberg C."/>
            <person name="Schwartz D.C."/>
            <person name="VanEtten H."/>
            <person name="Zhou S."/>
            <person name="Young S.K."/>
            <person name="Zeng Q."/>
            <person name="Gargeya S."/>
            <person name="Fitzgerald M."/>
            <person name="Abouelleil A."/>
            <person name="Alvarado L."/>
            <person name="Chapman S.B."/>
            <person name="Gainer-Dewar J."/>
            <person name="Goldberg J."/>
            <person name="Griggs A."/>
            <person name="Gujja S."/>
            <person name="Hansen M."/>
            <person name="Howarth C."/>
            <person name="Imamovic A."/>
            <person name="Ireland A."/>
            <person name="Larimer J."/>
            <person name="McCowan C."/>
            <person name="Murphy C."/>
            <person name="Pearson M."/>
            <person name="Poon T.W."/>
            <person name="Priest M."/>
            <person name="Roberts A."/>
            <person name="Saif S."/>
            <person name="Shea T."/>
            <person name="Sykes S."/>
            <person name="Wortman J."/>
            <person name="Nusbaum C."/>
            <person name="Birren B."/>
        </authorList>
    </citation>
    <scope>NUCLEOTIDE SEQUENCE</scope>
    <source>
        <strain evidence="1">26406</strain>
    </source>
</reference>
<reference evidence="1" key="1">
    <citation type="submission" date="2012-04" db="EMBL/GenBank/DDBJ databases">
        <title>The Genome Sequence of Fusarium oxysporum melonis.</title>
        <authorList>
            <consortium name="The Broad Institute Genome Sequencing Platform"/>
            <person name="Ma L.-J."/>
            <person name="Gale L.R."/>
            <person name="Schwartz D.C."/>
            <person name="Zhou S."/>
            <person name="Corby-Kistler H."/>
            <person name="Young S.K."/>
            <person name="Zeng Q."/>
            <person name="Gargeya S."/>
            <person name="Fitzgerald M."/>
            <person name="Haas B."/>
            <person name="Abouelleil A."/>
            <person name="Alvarado L."/>
            <person name="Arachchi H.M."/>
            <person name="Berlin A."/>
            <person name="Brown A."/>
            <person name="Chapman S.B."/>
            <person name="Chen Z."/>
            <person name="Dunbar C."/>
            <person name="Freedman E."/>
            <person name="Gearin G."/>
            <person name="Goldberg J."/>
            <person name="Griggs A."/>
            <person name="Gujja S."/>
            <person name="Heiman D."/>
            <person name="Howarth C."/>
            <person name="Larson L."/>
            <person name="Lui A."/>
            <person name="MacDonald P.J.P."/>
            <person name="Montmayeur A."/>
            <person name="Murphy C."/>
            <person name="Neiman D."/>
            <person name="Pearson M."/>
            <person name="Priest M."/>
            <person name="Roberts A."/>
            <person name="Saif S."/>
            <person name="Shea T."/>
            <person name="Shenoy N."/>
            <person name="Sisk P."/>
            <person name="Stolte C."/>
            <person name="Sykes S."/>
            <person name="Wortman J."/>
            <person name="Nusbaum C."/>
            <person name="Birren B."/>
        </authorList>
    </citation>
    <scope>NUCLEOTIDE SEQUENCE</scope>
    <source>
        <strain evidence="1">26406</strain>
    </source>
</reference>
<dbReference type="EMBL" id="JH659331">
    <property type="protein sequence ID" value="EXK43095.1"/>
    <property type="molecule type" value="Genomic_DNA"/>
</dbReference>
<protein>
    <recommendedName>
        <fullName evidence="2">NACHT domain-containing protein</fullName>
    </recommendedName>
</protein>